<dbReference type="InterPro" id="IPR036188">
    <property type="entry name" value="FAD/NAD-bd_sf"/>
</dbReference>
<dbReference type="EMBL" id="JAGMWT010000004">
    <property type="protein sequence ID" value="KAH7130024.1"/>
    <property type="molecule type" value="Genomic_DNA"/>
</dbReference>
<dbReference type="PANTHER" id="PTHR43098:SF2">
    <property type="entry name" value="FAD-BINDING MONOOXYGENASE AUSB-RELATED"/>
    <property type="match status" value="1"/>
</dbReference>
<evidence type="ECO:0000256" key="1">
    <source>
        <dbReference type="ARBA" id="ARBA00001974"/>
    </source>
</evidence>
<evidence type="ECO:0000256" key="4">
    <source>
        <dbReference type="ARBA" id="ARBA00022827"/>
    </source>
</evidence>
<proteinExistence type="inferred from homology"/>
<keyword evidence="8" id="KW-1185">Reference proteome</keyword>
<comment type="cofactor">
    <cofactor evidence="1">
        <name>FAD</name>
        <dbReference type="ChEBI" id="CHEBI:57692"/>
    </cofactor>
</comment>
<dbReference type="Gene3D" id="3.50.50.60">
    <property type="entry name" value="FAD/NAD(P)-binding domain"/>
    <property type="match status" value="3"/>
</dbReference>
<organism evidence="7 8">
    <name type="scientific">Dendryphion nanum</name>
    <dbReference type="NCBI Taxonomy" id="256645"/>
    <lineage>
        <taxon>Eukaryota</taxon>
        <taxon>Fungi</taxon>
        <taxon>Dikarya</taxon>
        <taxon>Ascomycota</taxon>
        <taxon>Pezizomycotina</taxon>
        <taxon>Dothideomycetes</taxon>
        <taxon>Pleosporomycetidae</taxon>
        <taxon>Pleosporales</taxon>
        <taxon>Torulaceae</taxon>
        <taxon>Dendryphion</taxon>
    </lineage>
</organism>
<keyword evidence="4" id="KW-0274">FAD</keyword>
<dbReference type="InterPro" id="IPR050775">
    <property type="entry name" value="FAD-binding_Monooxygenases"/>
</dbReference>
<comment type="caution">
    <text evidence="7">The sequence shown here is derived from an EMBL/GenBank/DDBJ whole genome shotgun (WGS) entry which is preliminary data.</text>
</comment>
<keyword evidence="6" id="KW-0560">Oxidoreductase</keyword>
<dbReference type="PANTHER" id="PTHR43098">
    <property type="entry name" value="L-ORNITHINE N(5)-MONOOXYGENASE-RELATED"/>
    <property type="match status" value="1"/>
</dbReference>
<dbReference type="OrthoDB" id="66881at2759"/>
<keyword evidence="5" id="KW-0521">NADP</keyword>
<dbReference type="AlphaFoldDB" id="A0A9P9IT40"/>
<accession>A0A9P9IT40</accession>
<reference evidence="7" key="1">
    <citation type="journal article" date="2021" name="Nat. Commun.">
        <title>Genetic determinants of endophytism in the Arabidopsis root mycobiome.</title>
        <authorList>
            <person name="Mesny F."/>
            <person name="Miyauchi S."/>
            <person name="Thiergart T."/>
            <person name="Pickel B."/>
            <person name="Atanasova L."/>
            <person name="Karlsson M."/>
            <person name="Huettel B."/>
            <person name="Barry K.W."/>
            <person name="Haridas S."/>
            <person name="Chen C."/>
            <person name="Bauer D."/>
            <person name="Andreopoulos W."/>
            <person name="Pangilinan J."/>
            <person name="LaButti K."/>
            <person name="Riley R."/>
            <person name="Lipzen A."/>
            <person name="Clum A."/>
            <person name="Drula E."/>
            <person name="Henrissat B."/>
            <person name="Kohler A."/>
            <person name="Grigoriev I.V."/>
            <person name="Martin F.M."/>
            <person name="Hacquard S."/>
        </authorList>
    </citation>
    <scope>NUCLEOTIDE SEQUENCE</scope>
    <source>
        <strain evidence="7">MPI-CAGE-CH-0243</strain>
    </source>
</reference>
<name>A0A9P9IT40_9PLEO</name>
<keyword evidence="3" id="KW-0285">Flavoprotein</keyword>
<comment type="similarity">
    <text evidence="2">Belongs to the FAD-binding monooxygenase family.</text>
</comment>
<evidence type="ECO:0000256" key="6">
    <source>
        <dbReference type="ARBA" id="ARBA00023002"/>
    </source>
</evidence>
<sequence length="627" mass="70371">MNTNQAHQRYDEERERRLRTDGIEQYIDLSVSDSKEVSEFLEDPWVGSEKVKDLKTLFPNDRCKLLILGAGWGGLQYAFQMIQKGMNAEDIRIVDIAAGFGGTWYWNRYPGLKCDIESYCYIPLLEETGHVPSQRYASGEEIRLQSGYVAQKWGVADNAVFQTKAERMVWNEHVKEWSVELAQKRKGEDVQTLRIQASFVATVNGVLNYPKIPDIAGLFTYKGDIFHSSRWNYAITGGSPAHPSLTKLEGKRVAIVGTGATAVQIVPHLAQWAEHLYVVQRTPAAVDHFEQRQTDPQWFRKEVASQPGWQRERHRNFHQHLTTEKQPATNLVNDGWTRAVGMVAIAGNQYGPKDPAGLPEYMKKLHDLDLPRQDRIRRRVEEEVHDAAVAEKLKAWYPTWCKRPAFSDDYLTTFNRANVTLLDTDGKGLDRFGEDCIFIGDKSYTVDVVIFATGFRAPFTGSPAQKANMDIIGRQGVSMDEEWARNGPSTQHGVMDHNFPNLFLSGPWQASNSPNYLFNVGILAKLAAHIWGEADCKAKGGGFAVSPSAEAAEKWGACVLMNSVPMAAIIGCTPGYFNVEGTLDRVPAEQQPLLARSGLWGNGIEDFVRIVNGWIKDNNLAGMEIQY</sequence>
<dbReference type="Proteomes" id="UP000700596">
    <property type="component" value="Unassembled WGS sequence"/>
</dbReference>
<evidence type="ECO:0000313" key="8">
    <source>
        <dbReference type="Proteomes" id="UP000700596"/>
    </source>
</evidence>
<keyword evidence="7" id="KW-0503">Monooxygenase</keyword>
<dbReference type="GO" id="GO:0004497">
    <property type="term" value="F:monooxygenase activity"/>
    <property type="evidence" value="ECO:0007669"/>
    <property type="project" value="UniProtKB-KW"/>
</dbReference>
<evidence type="ECO:0000256" key="5">
    <source>
        <dbReference type="ARBA" id="ARBA00022857"/>
    </source>
</evidence>
<evidence type="ECO:0000256" key="2">
    <source>
        <dbReference type="ARBA" id="ARBA00010139"/>
    </source>
</evidence>
<dbReference type="SUPFAM" id="SSF51905">
    <property type="entry name" value="FAD/NAD(P)-binding domain"/>
    <property type="match status" value="1"/>
</dbReference>
<evidence type="ECO:0000256" key="3">
    <source>
        <dbReference type="ARBA" id="ARBA00022630"/>
    </source>
</evidence>
<gene>
    <name evidence="7" type="ORF">B0J11DRAFT_612742</name>
</gene>
<protein>
    <submittedName>
        <fullName evidence="7">Monooxygenase</fullName>
    </submittedName>
</protein>
<evidence type="ECO:0000313" key="7">
    <source>
        <dbReference type="EMBL" id="KAH7130024.1"/>
    </source>
</evidence>